<feature type="repeat" description="PPR" evidence="4">
    <location>
        <begin position="447"/>
        <end position="481"/>
    </location>
</feature>
<dbReference type="PANTHER" id="PTHR45641:SF1">
    <property type="entry name" value="AAA+ ATPASE DOMAIN-CONTAINING PROTEIN"/>
    <property type="match status" value="1"/>
</dbReference>
<feature type="compositionally biased region" description="Basic residues" evidence="5">
    <location>
        <begin position="646"/>
        <end position="661"/>
    </location>
</feature>
<dbReference type="PANTHER" id="PTHR45641">
    <property type="entry name" value="TETRATRICOPEPTIDE REPEAT PROTEIN (AFU_ORTHOLOGUE AFUA_6G03870)"/>
    <property type="match status" value="1"/>
</dbReference>
<feature type="repeat" description="TPR" evidence="3">
    <location>
        <begin position="490"/>
        <end position="523"/>
    </location>
</feature>
<dbReference type="SUPFAM" id="SSF81301">
    <property type="entry name" value="Nucleotidyltransferase"/>
    <property type="match status" value="1"/>
</dbReference>
<feature type="compositionally biased region" description="Basic and acidic residues" evidence="5">
    <location>
        <begin position="632"/>
        <end position="645"/>
    </location>
</feature>
<keyword evidence="8" id="KW-1185">Reference proteome</keyword>
<dbReference type="PROSITE" id="PS50293">
    <property type="entry name" value="TPR_REGION"/>
    <property type="match status" value="1"/>
</dbReference>
<keyword evidence="6" id="KW-0812">Transmembrane</keyword>
<organism evidence="7 8">
    <name type="scientific">Cylindrotheca closterium</name>
    <dbReference type="NCBI Taxonomy" id="2856"/>
    <lineage>
        <taxon>Eukaryota</taxon>
        <taxon>Sar</taxon>
        <taxon>Stramenopiles</taxon>
        <taxon>Ochrophyta</taxon>
        <taxon>Bacillariophyta</taxon>
        <taxon>Bacillariophyceae</taxon>
        <taxon>Bacillariophycidae</taxon>
        <taxon>Bacillariales</taxon>
        <taxon>Bacillariaceae</taxon>
        <taxon>Cylindrotheca</taxon>
    </lineage>
</organism>
<keyword evidence="6" id="KW-1133">Transmembrane helix</keyword>
<name>A0AAD2CFH5_9STRA</name>
<keyword evidence="2 3" id="KW-0802">TPR repeat</keyword>
<sequence length="942" mass="105969">MTQASYSNNVMQHTRFLILTFPFILCCFYFSLRSGAQSVVVGLSVLCSAVYLISSRRQRRQRSSVPEKSLPEETHGHRSVEDILAEIENMDIHNIELDPHAMKYLATVEAYLKCFDQLTELYNDVDPSHKLAKYYLPDISRPIQQHSMNGDPVKDLDELYEVAEVMLPVFINKMESLVKQQQASSSTPTTSEEEKESSCGIEFKLPPWQHKLKRRQRASEKAKDDYSEKGPGPPESWLNDIVRGSVVFNDMDQLVEFLELIRNDDSIQIVKSKNRFRNPTISGYRDWQLQFLISNGGIEHTCELQLHLDAIKEAGVMLGSHDYYEFFRLYYAAGMMHATLEERLDDLRMTTGQGGSMNKEFLSNVTKNPLELSQMLRLADLFENHVHDYQLAMMITNAIRPSLQPRDWYTRMGNLFWQQGKSEDAVALYEEALVIQLQAVGPDHIDNAETFSSMADALVKQGRLGEAMVLYQKALDIAIKTFGPDHAAVATIYNNMANILTNQERFDDALTMYQQALGIRLKALGPDHALTAHTYASMASVLHHQNNLEESLAFYQMALVIFFKALGPDHADTAHTYANMATVLNKKGVSSGRMGTTSREHSRSKRRNSKELSKKTVSSLTEIMGEADPGAEENKAEDTDEEKAKLSRKPRQRRARRRRRNQFGGSSLEAISEDESEDDSEGLSESEPVGTPSLDSSFPDQPTPASPSTINLENMESRPQEEAIALPQNVVELPSQADMANSYMSMAVAQQNQGKLDEAMELYQKALETLLEVFGPDHAKTADAYFGIANVLKDQDKLEEAMVSFQKTLEIRLEVLGDDHIDTADTHSGIGEILCKQGKLDDALIECQKALDVQLIAAGAEDHSSTGNTFHTIAKILFHQDKLVEAMALCQHAVAIYWRTLGPGHPSTAKAKELMELAQHMMTEKCVKRKRKEILRPANQTD</sequence>
<dbReference type="PROSITE" id="PS51375">
    <property type="entry name" value="PPR"/>
    <property type="match status" value="1"/>
</dbReference>
<proteinExistence type="predicted"/>
<dbReference type="InterPro" id="IPR002885">
    <property type="entry name" value="PPR_rpt"/>
</dbReference>
<dbReference type="EMBL" id="CAKOGP040000002">
    <property type="protein sequence ID" value="CAJ1924320.1"/>
    <property type="molecule type" value="Genomic_DNA"/>
</dbReference>
<feature type="transmembrane region" description="Helical" evidence="6">
    <location>
        <begin position="16"/>
        <end position="32"/>
    </location>
</feature>
<dbReference type="Proteomes" id="UP001295423">
    <property type="component" value="Unassembled WGS sequence"/>
</dbReference>
<accession>A0AAD2CFH5</accession>
<dbReference type="InterPro" id="IPR043519">
    <property type="entry name" value="NT_sf"/>
</dbReference>
<reference evidence="7" key="1">
    <citation type="submission" date="2023-08" db="EMBL/GenBank/DDBJ databases">
        <authorList>
            <person name="Audoor S."/>
            <person name="Bilcke G."/>
        </authorList>
    </citation>
    <scope>NUCLEOTIDE SEQUENCE</scope>
</reference>
<feature type="compositionally biased region" description="Basic and acidic residues" evidence="5">
    <location>
        <begin position="217"/>
        <end position="228"/>
    </location>
</feature>
<comment type="caution">
    <text evidence="7">The sequence shown here is derived from an EMBL/GenBank/DDBJ whole genome shotgun (WGS) entry which is preliminary data.</text>
</comment>
<feature type="region of interest" description="Disordered" evidence="5">
    <location>
        <begin position="211"/>
        <end position="236"/>
    </location>
</feature>
<feature type="compositionally biased region" description="Acidic residues" evidence="5">
    <location>
        <begin position="671"/>
        <end position="684"/>
    </location>
</feature>
<dbReference type="Gene3D" id="3.30.460.10">
    <property type="entry name" value="Beta Polymerase, domain 2"/>
    <property type="match status" value="1"/>
</dbReference>
<gene>
    <name evidence="7" type="ORF">CYCCA115_LOCUS1079</name>
</gene>
<dbReference type="SUPFAM" id="SSF48452">
    <property type="entry name" value="TPR-like"/>
    <property type="match status" value="3"/>
</dbReference>
<feature type="repeat" description="TPR" evidence="3">
    <location>
        <begin position="782"/>
        <end position="815"/>
    </location>
</feature>
<protein>
    <recommendedName>
        <fullName evidence="9">Kinesin light chain</fullName>
    </recommendedName>
</protein>
<evidence type="ECO:0008006" key="9">
    <source>
        <dbReference type="Google" id="ProtNLM"/>
    </source>
</evidence>
<dbReference type="InterPro" id="IPR019734">
    <property type="entry name" value="TPR_rpt"/>
</dbReference>
<dbReference type="PROSITE" id="PS50005">
    <property type="entry name" value="TPR"/>
    <property type="match status" value="3"/>
</dbReference>
<dbReference type="Gene3D" id="1.25.40.10">
    <property type="entry name" value="Tetratricopeptide repeat domain"/>
    <property type="match status" value="2"/>
</dbReference>
<evidence type="ECO:0000256" key="3">
    <source>
        <dbReference type="PROSITE-ProRule" id="PRU00339"/>
    </source>
</evidence>
<evidence type="ECO:0000256" key="6">
    <source>
        <dbReference type="SAM" id="Phobius"/>
    </source>
</evidence>
<dbReference type="InterPro" id="IPR011990">
    <property type="entry name" value="TPR-like_helical_dom_sf"/>
</dbReference>
<evidence type="ECO:0000256" key="1">
    <source>
        <dbReference type="ARBA" id="ARBA00022737"/>
    </source>
</evidence>
<feature type="region of interest" description="Disordered" evidence="5">
    <location>
        <begin position="588"/>
        <end position="721"/>
    </location>
</feature>
<evidence type="ECO:0000256" key="5">
    <source>
        <dbReference type="SAM" id="MobiDB-lite"/>
    </source>
</evidence>
<dbReference type="SMART" id="SM00028">
    <property type="entry name" value="TPR"/>
    <property type="match status" value="8"/>
</dbReference>
<evidence type="ECO:0000313" key="7">
    <source>
        <dbReference type="EMBL" id="CAJ1924320.1"/>
    </source>
</evidence>
<keyword evidence="6" id="KW-0472">Membrane</keyword>
<evidence type="ECO:0000313" key="8">
    <source>
        <dbReference type="Proteomes" id="UP001295423"/>
    </source>
</evidence>
<evidence type="ECO:0000256" key="4">
    <source>
        <dbReference type="PROSITE-ProRule" id="PRU00708"/>
    </source>
</evidence>
<keyword evidence="1" id="KW-0677">Repeat</keyword>
<dbReference type="AlphaFoldDB" id="A0AAD2CFH5"/>
<feature type="repeat" description="TPR" evidence="3">
    <location>
        <begin position="740"/>
        <end position="773"/>
    </location>
</feature>
<dbReference type="Pfam" id="PF13424">
    <property type="entry name" value="TPR_12"/>
    <property type="match status" value="4"/>
</dbReference>
<evidence type="ECO:0000256" key="2">
    <source>
        <dbReference type="ARBA" id="ARBA00022803"/>
    </source>
</evidence>